<feature type="signal peptide" evidence="2">
    <location>
        <begin position="1"/>
        <end position="24"/>
    </location>
</feature>
<dbReference type="RefSeq" id="WP_075774597.1">
    <property type="nucleotide sequence ID" value="NZ_CP019437.1"/>
</dbReference>
<name>A0ABN4XCA3_9RHOB</name>
<gene>
    <name evidence="3" type="ORF">BMG03_08945</name>
</gene>
<evidence type="ECO:0000313" key="4">
    <source>
        <dbReference type="Proteomes" id="UP000185622"/>
    </source>
</evidence>
<dbReference type="Proteomes" id="UP000185622">
    <property type="component" value="Chromosome"/>
</dbReference>
<sequence length="141" mass="16002">MKHLTQLTLAAALGASLLPGAALADGHGHGKWKNDRGHAERDYRGCPPGLAKKNNGCRPPGLAKKSYRHDDERDDEWRDAERRWRRGDRITGDYVLIRDPNRYGLNDNRTYWRSNGYVYQVDRQTGEVLALIGLARSILGY</sequence>
<evidence type="ECO:0008006" key="5">
    <source>
        <dbReference type="Google" id="ProtNLM"/>
    </source>
</evidence>
<feature type="region of interest" description="Disordered" evidence="1">
    <location>
        <begin position="27"/>
        <end position="77"/>
    </location>
</feature>
<accession>A0ABN4XCA3</accession>
<feature type="compositionally biased region" description="Basic and acidic residues" evidence="1">
    <location>
        <begin position="27"/>
        <end position="44"/>
    </location>
</feature>
<reference evidence="3 4" key="1">
    <citation type="submission" date="2017-01" db="EMBL/GenBank/DDBJ databases">
        <title>The complete genome sequence of a sulfur-oxidizing marine bacterium Thioclava sp. 25B10_4T.</title>
        <authorList>
            <person name="Liu Y."/>
            <person name="Lai Q."/>
            <person name="Shao Z."/>
        </authorList>
    </citation>
    <scope>NUCLEOTIDE SEQUENCE [LARGE SCALE GENOMIC DNA]</scope>
    <source>
        <strain evidence="3 4">25B10_4</strain>
    </source>
</reference>
<keyword evidence="2" id="KW-0732">Signal</keyword>
<proteinExistence type="predicted"/>
<keyword evidence="4" id="KW-1185">Reference proteome</keyword>
<feature type="compositionally biased region" description="Basic and acidic residues" evidence="1">
    <location>
        <begin position="68"/>
        <end position="77"/>
    </location>
</feature>
<dbReference type="EMBL" id="CP019437">
    <property type="protein sequence ID" value="AQS47921.1"/>
    <property type="molecule type" value="Genomic_DNA"/>
</dbReference>
<organism evidence="3 4">
    <name type="scientific">Thioclava nitratireducens</name>
    <dbReference type="NCBI Taxonomy" id="1915078"/>
    <lineage>
        <taxon>Bacteria</taxon>
        <taxon>Pseudomonadati</taxon>
        <taxon>Pseudomonadota</taxon>
        <taxon>Alphaproteobacteria</taxon>
        <taxon>Rhodobacterales</taxon>
        <taxon>Paracoccaceae</taxon>
        <taxon>Thioclava</taxon>
    </lineage>
</organism>
<evidence type="ECO:0000256" key="1">
    <source>
        <dbReference type="SAM" id="MobiDB-lite"/>
    </source>
</evidence>
<feature type="chain" id="PRO_5046294354" description="Integral membrane protein" evidence="2">
    <location>
        <begin position="25"/>
        <end position="141"/>
    </location>
</feature>
<protein>
    <recommendedName>
        <fullName evidence="5">Integral membrane protein</fullName>
    </recommendedName>
</protein>
<evidence type="ECO:0000313" key="3">
    <source>
        <dbReference type="EMBL" id="AQS47921.1"/>
    </source>
</evidence>
<evidence type="ECO:0000256" key="2">
    <source>
        <dbReference type="SAM" id="SignalP"/>
    </source>
</evidence>